<organism evidence="3 4">
    <name type="scientific">Enterocloster hominis</name>
    <name type="common">ex Hitch et al. 2024</name>
    <dbReference type="NCBI Taxonomy" id="1917870"/>
    <lineage>
        <taxon>Bacteria</taxon>
        <taxon>Bacillati</taxon>
        <taxon>Bacillota</taxon>
        <taxon>Clostridia</taxon>
        <taxon>Lachnospirales</taxon>
        <taxon>Lachnospiraceae</taxon>
        <taxon>Enterocloster</taxon>
    </lineage>
</organism>
<dbReference type="GO" id="GO:0003941">
    <property type="term" value="F:L-serine ammonia-lyase activity"/>
    <property type="evidence" value="ECO:0007669"/>
    <property type="project" value="UniProtKB-EC"/>
</dbReference>
<dbReference type="HAMAP" id="MF_01845">
    <property type="entry name" value="UPF0597"/>
    <property type="match status" value="1"/>
</dbReference>
<dbReference type="InterPro" id="IPR021144">
    <property type="entry name" value="UPF0597"/>
</dbReference>
<dbReference type="PANTHER" id="PTHR30501">
    <property type="entry name" value="UPF0597 PROTEIN YHAM"/>
    <property type="match status" value="1"/>
</dbReference>
<feature type="domain" description="Serine dehydratase-like alpha subunit" evidence="2">
    <location>
        <begin position="172"/>
        <end position="426"/>
    </location>
</feature>
<reference evidence="3 4" key="1">
    <citation type="submission" date="2024-03" db="EMBL/GenBank/DDBJ databases">
        <title>Human intestinal bacterial collection.</title>
        <authorList>
            <person name="Pauvert C."/>
            <person name="Hitch T.C.A."/>
            <person name="Clavel T."/>
        </authorList>
    </citation>
    <scope>NUCLEOTIDE SEQUENCE [LARGE SCALE GENOMIC DNA]</scope>
    <source>
        <strain evidence="3 4">CLA-SR-H021</strain>
    </source>
</reference>
<keyword evidence="4" id="KW-1185">Reference proteome</keyword>
<evidence type="ECO:0000313" key="3">
    <source>
        <dbReference type="EMBL" id="MEQ2425205.1"/>
    </source>
</evidence>
<evidence type="ECO:0000259" key="2">
    <source>
        <dbReference type="Pfam" id="PF03313"/>
    </source>
</evidence>
<dbReference type="InterPro" id="IPR036148">
    <property type="entry name" value="MmgE/PrpD_sf"/>
</dbReference>
<keyword evidence="3" id="KW-0456">Lyase</keyword>
<dbReference type="RefSeq" id="WP_008721107.1">
    <property type="nucleotide sequence ID" value="NZ_JBBMFM010000027.1"/>
</dbReference>
<protein>
    <recommendedName>
        <fullName evidence="1">UPF0597 protein WMQ36_09495</fullName>
    </recommendedName>
</protein>
<name>A0ABV1D5D6_9FIRM</name>
<evidence type="ECO:0000256" key="1">
    <source>
        <dbReference type="HAMAP-Rule" id="MF_01845"/>
    </source>
</evidence>
<dbReference type="Proteomes" id="UP001454086">
    <property type="component" value="Unassembled WGS sequence"/>
</dbReference>
<dbReference type="Pfam" id="PF03313">
    <property type="entry name" value="SDH_alpha"/>
    <property type="match status" value="1"/>
</dbReference>
<dbReference type="SUPFAM" id="SSF103378">
    <property type="entry name" value="2-methylcitrate dehydratase PrpD"/>
    <property type="match status" value="1"/>
</dbReference>
<gene>
    <name evidence="3" type="ORF">WMQ36_09495</name>
</gene>
<comment type="caution">
    <text evidence="3">The sequence shown here is derived from an EMBL/GenBank/DDBJ whole genome shotgun (WGS) entry which is preliminary data.</text>
</comment>
<dbReference type="PIRSF" id="PIRSF006054">
    <property type="entry name" value="UCP006054"/>
    <property type="match status" value="1"/>
</dbReference>
<dbReference type="InterPro" id="IPR005130">
    <property type="entry name" value="Ser_deHydtase-like_asu"/>
</dbReference>
<evidence type="ECO:0000313" key="4">
    <source>
        <dbReference type="Proteomes" id="UP001454086"/>
    </source>
</evidence>
<dbReference type="EMBL" id="JBBMFM010000027">
    <property type="protein sequence ID" value="MEQ2425205.1"/>
    <property type="molecule type" value="Genomic_DNA"/>
</dbReference>
<proteinExistence type="inferred from homology"/>
<comment type="similarity">
    <text evidence="1">Belongs to the UPF0597 family.</text>
</comment>
<sequence>MNREELITLLKQEVVPALGCTEPVCVALAAASAAKAVGGDIRSIHVEMNPGIYKNGMSVGIPGFDRVGLKYAATLGAYLSNPEKGLQLLENLTPAVSSRSIRLVEDNQVSIEIKSNEAQLYAHAVVTTTTGRGTSTIRNTHSNIVYTSREMLPQNTPEILDQKEYSLSGQTQLHKKLTRMSISAIVSLIEECRQEELAFMKEGADMNSRMAEYGLEHELGIGIASGLKKYSTTDIMGNSLMTRIMTVMASSAEGRMCGCPYAVMSSAGSGNHGLTTILPVLETADYLGASQEQLVKALAISHSLNVYIKEFTGKLSATCGCGVSAASAASAAMVWLMGGSHQQMGNAIINMSGNLTGMICDGGKIGCALKLATASSAALMSACLAMEGTVLQPTDGICACTPEEAIQNMGRVSNPGMVETDRTILEIMMEKG</sequence>
<dbReference type="PANTHER" id="PTHR30501:SF2">
    <property type="entry name" value="UPF0597 PROTEIN YHAM"/>
    <property type="match status" value="1"/>
</dbReference>
<accession>A0ABV1D5D6</accession>